<accession>A0A8X6G686</accession>
<gene>
    <name evidence="2" type="primary">AVEN_126155_1</name>
    <name evidence="2" type="ORF">TNCT_532661</name>
</gene>
<evidence type="ECO:0000313" key="3">
    <source>
        <dbReference type="Proteomes" id="UP000887116"/>
    </source>
</evidence>
<feature type="transmembrane region" description="Helical" evidence="1">
    <location>
        <begin position="51"/>
        <end position="69"/>
    </location>
</feature>
<keyword evidence="1" id="KW-1133">Transmembrane helix</keyword>
<organism evidence="2 3">
    <name type="scientific">Trichonephila clavata</name>
    <name type="common">Joro spider</name>
    <name type="synonym">Nephila clavata</name>
    <dbReference type="NCBI Taxonomy" id="2740835"/>
    <lineage>
        <taxon>Eukaryota</taxon>
        <taxon>Metazoa</taxon>
        <taxon>Ecdysozoa</taxon>
        <taxon>Arthropoda</taxon>
        <taxon>Chelicerata</taxon>
        <taxon>Arachnida</taxon>
        <taxon>Araneae</taxon>
        <taxon>Araneomorphae</taxon>
        <taxon>Entelegynae</taxon>
        <taxon>Araneoidea</taxon>
        <taxon>Nephilidae</taxon>
        <taxon>Trichonephila</taxon>
    </lineage>
</organism>
<dbReference type="EMBL" id="BMAO01024420">
    <property type="protein sequence ID" value="GFQ95249.1"/>
    <property type="molecule type" value="Genomic_DNA"/>
</dbReference>
<evidence type="ECO:0000313" key="2">
    <source>
        <dbReference type="EMBL" id="GFQ95249.1"/>
    </source>
</evidence>
<evidence type="ECO:0000256" key="1">
    <source>
        <dbReference type="SAM" id="Phobius"/>
    </source>
</evidence>
<name>A0A8X6G686_TRICU</name>
<protein>
    <submittedName>
        <fullName evidence="2">Uncharacterized protein</fullName>
    </submittedName>
</protein>
<proteinExistence type="predicted"/>
<sequence length="182" mass="20872">MLVLINRCGVFLFKFNKGLRNIKFNAGSVNISQFSSDYNTIEEKVHLLKEVFSTPLFIILLGCFFNLYGTLANSLQQDVPLYLKVDISSSVFTYVVIIVSLIICSPKIPEYMLEIKTTIGSLIDKHKFGKWMDSKEILVFERMEKEDIIYMSACGMVDFKKNFLISAFETLFTYGLLLVNLK</sequence>
<feature type="transmembrane region" description="Helical" evidence="1">
    <location>
        <begin position="81"/>
        <end position="103"/>
    </location>
</feature>
<keyword evidence="3" id="KW-1185">Reference proteome</keyword>
<comment type="caution">
    <text evidence="2">The sequence shown here is derived from an EMBL/GenBank/DDBJ whole genome shotgun (WGS) entry which is preliminary data.</text>
</comment>
<dbReference type="OrthoDB" id="6436252at2759"/>
<keyword evidence="1" id="KW-0812">Transmembrane</keyword>
<dbReference type="Proteomes" id="UP000887116">
    <property type="component" value="Unassembled WGS sequence"/>
</dbReference>
<reference evidence="2" key="1">
    <citation type="submission" date="2020-07" db="EMBL/GenBank/DDBJ databases">
        <title>Multicomponent nature underlies the extraordinary mechanical properties of spider dragline silk.</title>
        <authorList>
            <person name="Kono N."/>
            <person name="Nakamura H."/>
            <person name="Mori M."/>
            <person name="Yoshida Y."/>
            <person name="Ohtoshi R."/>
            <person name="Malay A.D."/>
            <person name="Moran D.A.P."/>
            <person name="Tomita M."/>
            <person name="Numata K."/>
            <person name="Arakawa K."/>
        </authorList>
    </citation>
    <scope>NUCLEOTIDE SEQUENCE</scope>
</reference>
<dbReference type="AlphaFoldDB" id="A0A8X6G686"/>
<keyword evidence="1" id="KW-0472">Membrane</keyword>